<reference evidence="2 3" key="1">
    <citation type="submission" date="2019-06" db="EMBL/GenBank/DDBJ databases">
        <title>Draft genomes of female and male turbot (Scophthalmus maximus).</title>
        <authorList>
            <person name="Xu H."/>
            <person name="Xu X.-W."/>
            <person name="Shao C."/>
            <person name="Chen S."/>
        </authorList>
    </citation>
    <scope>NUCLEOTIDE SEQUENCE [LARGE SCALE GENOMIC DNA]</scope>
    <source>
        <strain evidence="2">Ysfricsl-2016a</strain>
        <tissue evidence="2">Blood</tissue>
    </source>
</reference>
<feature type="compositionally biased region" description="Polar residues" evidence="1">
    <location>
        <begin position="507"/>
        <end position="529"/>
    </location>
</feature>
<proteinExistence type="predicted"/>
<evidence type="ECO:0000256" key="1">
    <source>
        <dbReference type="SAM" id="MobiDB-lite"/>
    </source>
</evidence>
<dbReference type="InterPro" id="IPR011989">
    <property type="entry name" value="ARM-like"/>
</dbReference>
<feature type="region of interest" description="Disordered" evidence="1">
    <location>
        <begin position="310"/>
        <end position="548"/>
    </location>
</feature>
<feature type="compositionally biased region" description="Basic and acidic residues" evidence="1">
    <location>
        <begin position="310"/>
        <end position="345"/>
    </location>
</feature>
<protein>
    <submittedName>
        <fullName evidence="2">Uncharacterized protein</fullName>
    </submittedName>
</protein>
<name>A0A6A4T3F6_SCOMX</name>
<evidence type="ECO:0000313" key="2">
    <source>
        <dbReference type="EMBL" id="KAF0039389.1"/>
    </source>
</evidence>
<dbReference type="SUPFAM" id="SSF48371">
    <property type="entry name" value="ARM repeat"/>
    <property type="match status" value="1"/>
</dbReference>
<gene>
    <name evidence="2" type="ORF">F2P81_007624</name>
</gene>
<feature type="compositionally biased region" description="Basic and acidic residues" evidence="1">
    <location>
        <begin position="255"/>
        <end position="264"/>
    </location>
</feature>
<feature type="compositionally biased region" description="Basic and acidic residues" evidence="1">
    <location>
        <begin position="177"/>
        <end position="190"/>
    </location>
</feature>
<dbReference type="Gene3D" id="1.25.10.10">
    <property type="entry name" value="Leucine-rich Repeat Variant"/>
    <property type="match status" value="1"/>
</dbReference>
<sequence length="839" mass="92076">MLALAEGRGGDKLICIVTGHLQFMDKSVPAKRKKTDGKSVGNVTKAKKSKTQTKDKVVSAGGDDSDSDSSLDEEKWKKLVLQLTDSEIAKMDTINALDSSAQQPKAKRVRKPRAKPPAKTVTPIQQSDGTVEKKEIAKMDTINALDSSAQQPKAKRVRKPRAKPPAKTVTPIQQSDRTAEKKEKGEDKATAEAPTNNSDHKKSSPKKTAPVTSSATASQEQNFNTVEDRPTTSTVSPSKQTPVKEKRKVMTPTYEKNDEPPSEPKKKKKKKKEMTEVKVVENANETGEGGKEKASKVERLKKNEVKVQECVDKSVEEERRMKGQEGDGKSNENEDEMVEKNKTGDADDDNLSEPVVTIKTPKKKKKEKTANEKDSEQISEEVMENTVKKAKKKKKSEVNAEEDTENAEQVVEEKKAKKKKNEAADGEEISEQTVTENKVKKKKRKSPNEENSEQIVEEKKKEKKDKCDQNEMSEQIAEDNMTTESRDGEERPEETPKGKKKKKKDSSLLSNSADMDPLSQPNPETQSPPTEKKKKKSKLKSADVPAASVQDTAATRTLLTPSSDTPKKELCLYTLGNLFPDSDVVKDKLLAQGIIPALANCIENQKHNLAVVEAAAFSLTQLLQAKDAAEKIIPKVLASSLPSQLLSVLNPDPNFGLAPAIECAWCLHYLASSSDGNGELLALGALSHCSSLLMSLGGAVAEGNKEEGMELLVCPLLRCVGNLVSCCPVDSLSTQVGDVRLVAALCALIKAYLHTQPALARESAWVLNNLTELLMGFHLASEDLPNSCVIYIPFWQGALVLNTRVVGNDMPKMEKHRTRTVVYSLMTFTNVMYGNRVAL</sequence>
<dbReference type="AlphaFoldDB" id="A0A6A4T3F6"/>
<feature type="compositionally biased region" description="Basic residues" evidence="1">
    <location>
        <begin position="105"/>
        <end position="116"/>
    </location>
</feature>
<feature type="compositionally biased region" description="Basic residues" evidence="1">
    <location>
        <begin position="153"/>
        <end position="164"/>
    </location>
</feature>
<feature type="compositionally biased region" description="Basic and acidic residues" evidence="1">
    <location>
        <begin position="288"/>
        <end position="297"/>
    </location>
</feature>
<feature type="region of interest" description="Disordered" evidence="1">
    <location>
        <begin position="94"/>
        <end position="297"/>
    </location>
</feature>
<feature type="compositionally biased region" description="Basic and acidic residues" evidence="1">
    <location>
        <begin position="456"/>
        <end position="469"/>
    </location>
</feature>
<organism evidence="2 3">
    <name type="scientific">Scophthalmus maximus</name>
    <name type="common">Turbot</name>
    <name type="synonym">Psetta maxima</name>
    <dbReference type="NCBI Taxonomy" id="52904"/>
    <lineage>
        <taxon>Eukaryota</taxon>
        <taxon>Metazoa</taxon>
        <taxon>Chordata</taxon>
        <taxon>Craniata</taxon>
        <taxon>Vertebrata</taxon>
        <taxon>Euteleostomi</taxon>
        <taxon>Actinopterygii</taxon>
        <taxon>Neopterygii</taxon>
        <taxon>Teleostei</taxon>
        <taxon>Neoteleostei</taxon>
        <taxon>Acanthomorphata</taxon>
        <taxon>Carangaria</taxon>
        <taxon>Pleuronectiformes</taxon>
        <taxon>Pleuronectoidei</taxon>
        <taxon>Scophthalmidae</taxon>
        <taxon>Scophthalmus</taxon>
    </lineage>
</organism>
<comment type="caution">
    <text evidence="2">The sequence shown here is derived from an EMBL/GenBank/DDBJ whole genome shotgun (WGS) entry which is preliminary data.</text>
</comment>
<feature type="compositionally biased region" description="Polar residues" evidence="1">
    <location>
        <begin position="210"/>
        <end position="241"/>
    </location>
</feature>
<dbReference type="PANTHER" id="PTHR16356">
    <property type="entry name" value="TRANSMEMBRANE AND COILED-COIL DOMAIN-CONTAINING PROTEIN 6 TMCO6"/>
    <property type="match status" value="1"/>
</dbReference>
<dbReference type="EMBL" id="VEVO01000007">
    <property type="protein sequence ID" value="KAF0039389.1"/>
    <property type="molecule type" value="Genomic_DNA"/>
</dbReference>
<dbReference type="InterPro" id="IPR016024">
    <property type="entry name" value="ARM-type_fold"/>
</dbReference>
<dbReference type="Proteomes" id="UP000438429">
    <property type="component" value="Unassembled WGS sequence"/>
</dbReference>
<evidence type="ECO:0000313" key="3">
    <source>
        <dbReference type="Proteomes" id="UP000438429"/>
    </source>
</evidence>
<feature type="region of interest" description="Disordered" evidence="1">
    <location>
        <begin position="26"/>
        <end position="74"/>
    </location>
</feature>
<feature type="compositionally biased region" description="Basic and acidic residues" evidence="1">
    <location>
        <begin position="484"/>
        <end position="497"/>
    </location>
</feature>
<accession>A0A6A4T3F6</accession>
<dbReference type="PANTHER" id="PTHR16356:SF1">
    <property type="entry name" value="TRANSMEMBRANE AND COILED-COIL DOMAIN-CONTAINING PROTEIN 6"/>
    <property type="match status" value="1"/>
</dbReference>